<evidence type="ECO:0000313" key="2">
    <source>
        <dbReference type="Proteomes" id="UP000050929"/>
    </source>
</evidence>
<evidence type="ECO:0000313" key="1">
    <source>
        <dbReference type="EMBL" id="KRK65163.1"/>
    </source>
</evidence>
<dbReference type="OrthoDB" id="2297628at2"/>
<dbReference type="Proteomes" id="UP000050929">
    <property type="component" value="Unassembled WGS sequence"/>
</dbReference>
<keyword evidence="2" id="KW-1185">Reference proteome</keyword>
<accession>A0A0R1J273</accession>
<gene>
    <name evidence="1" type="ORF">FC72_GL001539</name>
</gene>
<sequence length="94" mass="10960">MRVIDLILLLNDFNKNSRVLIENTPINLAVVDIKVIDNKLILETSSKLKALKNWEFLLMINKSLYYTMPIFFDHKKNHQQLFGFRVAGDQLLLG</sequence>
<dbReference type="STRING" id="1423811.FC72_GL001539"/>
<dbReference type="PATRIC" id="fig|1423811.3.peg.1564"/>
<reference evidence="1 2" key="1">
    <citation type="journal article" date="2015" name="Genome Announc.">
        <title>Expanding the biotechnology potential of lactobacilli through comparative genomics of 213 strains and associated genera.</title>
        <authorList>
            <person name="Sun Z."/>
            <person name="Harris H.M."/>
            <person name="McCann A."/>
            <person name="Guo C."/>
            <person name="Argimon S."/>
            <person name="Zhang W."/>
            <person name="Yang X."/>
            <person name="Jeffery I.B."/>
            <person name="Cooney J.C."/>
            <person name="Kagawa T.F."/>
            <person name="Liu W."/>
            <person name="Song Y."/>
            <person name="Salvetti E."/>
            <person name="Wrobel A."/>
            <person name="Rasinkangas P."/>
            <person name="Parkhill J."/>
            <person name="Rea M.C."/>
            <person name="O'Sullivan O."/>
            <person name="Ritari J."/>
            <person name="Douillard F.P."/>
            <person name="Paul Ross R."/>
            <person name="Yang R."/>
            <person name="Briner A.E."/>
            <person name="Felis G.E."/>
            <person name="de Vos W.M."/>
            <person name="Barrangou R."/>
            <person name="Klaenhammer T.R."/>
            <person name="Caufield P.W."/>
            <person name="Cui Y."/>
            <person name="Zhang H."/>
            <person name="O'Toole P.W."/>
        </authorList>
    </citation>
    <scope>NUCLEOTIDE SEQUENCE [LARGE SCALE GENOMIC DNA]</scope>
    <source>
        <strain evidence="1 2">DSM 20183</strain>
    </source>
</reference>
<dbReference type="EMBL" id="AZDG01000004">
    <property type="protein sequence ID" value="KRK65163.1"/>
    <property type="molecule type" value="Genomic_DNA"/>
</dbReference>
<proteinExistence type="predicted"/>
<organism evidence="1 2">
    <name type="scientific">Companilactobacillus tucceti DSM 20183</name>
    <dbReference type="NCBI Taxonomy" id="1423811"/>
    <lineage>
        <taxon>Bacteria</taxon>
        <taxon>Bacillati</taxon>
        <taxon>Bacillota</taxon>
        <taxon>Bacilli</taxon>
        <taxon>Lactobacillales</taxon>
        <taxon>Lactobacillaceae</taxon>
        <taxon>Companilactobacillus</taxon>
    </lineage>
</organism>
<dbReference type="RefSeq" id="WP_057764533.1">
    <property type="nucleotide sequence ID" value="NZ_AZDG01000004.1"/>
</dbReference>
<comment type="caution">
    <text evidence="1">The sequence shown here is derived from an EMBL/GenBank/DDBJ whole genome shotgun (WGS) entry which is preliminary data.</text>
</comment>
<name>A0A0R1J273_9LACO</name>
<dbReference type="AlphaFoldDB" id="A0A0R1J273"/>
<protein>
    <submittedName>
        <fullName evidence="1">Uncharacterized protein</fullName>
    </submittedName>
</protein>